<feature type="domain" description="Zinc finger PHD-type" evidence="5">
    <location>
        <begin position="235"/>
        <end position="301"/>
    </location>
</feature>
<evidence type="ECO:0000313" key="7">
    <source>
        <dbReference type="Proteomes" id="UP000737018"/>
    </source>
</evidence>
<keyword evidence="3" id="KW-0863">Zinc-finger</keyword>
<keyword evidence="1" id="KW-0479">Metal-binding</keyword>
<feature type="domain" description="Zinc finger PHD-type" evidence="5">
    <location>
        <begin position="2"/>
        <end position="61"/>
    </location>
</feature>
<dbReference type="PANTHER" id="PTHR46288:SF27">
    <property type="entry name" value="CYSTEINE_HISTIDINE-RICH C1 DOMAIN FAMILY PROTEIN"/>
    <property type="match status" value="1"/>
</dbReference>
<comment type="caution">
    <text evidence="6">The sequence shown here is derived from an EMBL/GenBank/DDBJ whole genome shotgun (WGS) entry which is preliminary data.</text>
</comment>
<dbReference type="InterPro" id="IPR004146">
    <property type="entry name" value="DC1"/>
</dbReference>
<dbReference type="Proteomes" id="UP000737018">
    <property type="component" value="Unassembled WGS sequence"/>
</dbReference>
<feature type="domain" description="Zinc finger PHD-type" evidence="5">
    <location>
        <begin position="349"/>
        <end position="418"/>
    </location>
</feature>
<dbReference type="InterPro" id="IPR001965">
    <property type="entry name" value="Znf_PHD"/>
</dbReference>
<keyword evidence="2" id="KW-0677">Repeat</keyword>
<evidence type="ECO:0000256" key="2">
    <source>
        <dbReference type="ARBA" id="ARBA00022737"/>
    </source>
</evidence>
<evidence type="ECO:0000256" key="3">
    <source>
        <dbReference type="ARBA" id="ARBA00022771"/>
    </source>
</evidence>
<keyword evidence="4" id="KW-0862">Zinc</keyword>
<dbReference type="AlphaFoldDB" id="A0A8J4VNW8"/>
<dbReference type="GO" id="GO:0008270">
    <property type="term" value="F:zinc ion binding"/>
    <property type="evidence" value="ECO:0007669"/>
    <property type="project" value="UniProtKB-KW"/>
</dbReference>
<keyword evidence="7" id="KW-1185">Reference proteome</keyword>
<dbReference type="InterPro" id="IPR046349">
    <property type="entry name" value="C1-like_sf"/>
</dbReference>
<gene>
    <name evidence="6" type="ORF">CMV_011339</name>
</gene>
<dbReference type="SUPFAM" id="SSF57889">
    <property type="entry name" value="Cysteine-rich domain"/>
    <property type="match status" value="5"/>
</dbReference>
<dbReference type="EMBL" id="JRKL02001376">
    <property type="protein sequence ID" value="KAF3964360.1"/>
    <property type="molecule type" value="Genomic_DNA"/>
</dbReference>
<reference evidence="6" key="1">
    <citation type="submission" date="2020-03" db="EMBL/GenBank/DDBJ databases">
        <title>Castanea mollissima Vanexum genome sequencing.</title>
        <authorList>
            <person name="Staton M."/>
        </authorList>
    </citation>
    <scope>NUCLEOTIDE SEQUENCE</scope>
    <source>
        <tissue evidence="6">Leaf</tissue>
    </source>
</reference>
<sequence length="469" mass="53366">MKCKACQKFFSVPLYACTQCSFYLHKSCAELPTEFRNPFHLHEPLILLFDADISFPCGACFKSCDGFYFHCEVCNFDLHVDCAFLMPTVEEGCKQLKHTTHMHPLVLVEKKYEVVNRVKCLVCGEHCFGPCYGCDPCGVFLHQPCAEFQYPKVLESFTHACPLALQTRVHSFCCQACDTCMMGICYHCERCLFYIDVECALLKSIKSNDGKQIKHFNHRHPLSLIEKFGDTDQVYCYACGKGSIEPTYVCNKCKGDFSLHKSCAGFAPKIYNVLLHPYHPLTLLLRPTNTNQVVVQCKACCGDCSDLTYRCDLCDFNMHEKCTNEVPTIKYQSDKHLLLLVEMKGTKANCNACKKPCECGSSIIRCLQCNFNLHVWCGPLPYTIKHKHIDDLTLVESPVEDESDDESHCDEFYCDVCEEDRHDPKLPIYYCAGCRYVAEVSCVISEVSSSVALSLIFFFFGYTSTYTFE</sequence>
<evidence type="ECO:0000256" key="4">
    <source>
        <dbReference type="ARBA" id="ARBA00022833"/>
    </source>
</evidence>
<accession>A0A8J4VNW8</accession>
<evidence type="ECO:0000259" key="5">
    <source>
        <dbReference type="SMART" id="SM00249"/>
    </source>
</evidence>
<dbReference type="OrthoDB" id="1751421at2759"/>
<proteinExistence type="predicted"/>
<evidence type="ECO:0000313" key="6">
    <source>
        <dbReference type="EMBL" id="KAF3964360.1"/>
    </source>
</evidence>
<protein>
    <recommendedName>
        <fullName evidence="5">Zinc finger PHD-type domain-containing protein</fullName>
    </recommendedName>
</protein>
<organism evidence="6 7">
    <name type="scientific">Castanea mollissima</name>
    <name type="common">Chinese chestnut</name>
    <dbReference type="NCBI Taxonomy" id="60419"/>
    <lineage>
        <taxon>Eukaryota</taxon>
        <taxon>Viridiplantae</taxon>
        <taxon>Streptophyta</taxon>
        <taxon>Embryophyta</taxon>
        <taxon>Tracheophyta</taxon>
        <taxon>Spermatophyta</taxon>
        <taxon>Magnoliopsida</taxon>
        <taxon>eudicotyledons</taxon>
        <taxon>Gunneridae</taxon>
        <taxon>Pentapetalae</taxon>
        <taxon>rosids</taxon>
        <taxon>fabids</taxon>
        <taxon>Fagales</taxon>
        <taxon>Fagaceae</taxon>
        <taxon>Castanea</taxon>
    </lineage>
</organism>
<name>A0A8J4VNW8_9ROSI</name>
<dbReference type="SMART" id="SM00249">
    <property type="entry name" value="PHD"/>
    <property type="match status" value="4"/>
</dbReference>
<feature type="domain" description="Zinc finger PHD-type" evidence="5">
    <location>
        <begin position="119"/>
        <end position="178"/>
    </location>
</feature>
<evidence type="ECO:0000256" key="1">
    <source>
        <dbReference type="ARBA" id="ARBA00022723"/>
    </source>
</evidence>
<dbReference type="Pfam" id="PF03107">
    <property type="entry name" value="C1_2"/>
    <property type="match status" value="4"/>
</dbReference>
<dbReference type="PANTHER" id="PTHR46288">
    <property type="entry name" value="PHORBOL-ESTER/DAG-TYPE DOMAIN-CONTAINING PROTEIN"/>
    <property type="match status" value="1"/>
</dbReference>